<feature type="transmembrane region" description="Helical" evidence="1">
    <location>
        <begin position="40"/>
        <end position="63"/>
    </location>
</feature>
<dbReference type="OrthoDB" id="10450932at2759"/>
<keyword evidence="3" id="KW-1185">Reference proteome</keyword>
<keyword evidence="1" id="KW-0812">Transmembrane</keyword>
<feature type="transmembrane region" description="Helical" evidence="1">
    <location>
        <begin position="7"/>
        <end position="28"/>
    </location>
</feature>
<dbReference type="AlphaFoldDB" id="A0A8J2NWC6"/>
<gene>
    <name evidence="2" type="ORF">AFUS01_LOCUS11655</name>
</gene>
<keyword evidence="1" id="KW-0472">Membrane</keyword>
<feature type="transmembrane region" description="Helical" evidence="1">
    <location>
        <begin position="75"/>
        <end position="95"/>
    </location>
</feature>
<feature type="transmembrane region" description="Helical" evidence="1">
    <location>
        <begin position="107"/>
        <end position="133"/>
    </location>
</feature>
<keyword evidence="1" id="KW-1133">Transmembrane helix</keyword>
<protein>
    <recommendedName>
        <fullName evidence="4">Transmembrane protein</fullName>
    </recommendedName>
</protein>
<evidence type="ECO:0000313" key="2">
    <source>
        <dbReference type="EMBL" id="CAG7722524.1"/>
    </source>
</evidence>
<evidence type="ECO:0000256" key="1">
    <source>
        <dbReference type="SAM" id="Phobius"/>
    </source>
</evidence>
<reference evidence="2" key="1">
    <citation type="submission" date="2021-06" db="EMBL/GenBank/DDBJ databases">
        <authorList>
            <person name="Hodson N. C."/>
            <person name="Mongue J. A."/>
            <person name="Jaron S. K."/>
        </authorList>
    </citation>
    <scope>NUCLEOTIDE SEQUENCE</scope>
</reference>
<dbReference type="EMBL" id="CAJVCH010090183">
    <property type="protein sequence ID" value="CAG7722524.1"/>
    <property type="molecule type" value="Genomic_DNA"/>
</dbReference>
<sequence length="170" mass="19082">MCCSIRAAVFYLSSIHIYFAITQLVLILPQAANSFGENTSVSVLAIVFALFFFSAGFMVFRGADEESHTLIRTGAFLLALIIVARFALLYFDLIMVEKIKLPEASFLYAYGTTVPVIFTCILYIFYLAILFCYHNELTHLENQAQCDSPINFQSPRHLRQSQAGSDSIIP</sequence>
<name>A0A8J2NWC6_9HEXA</name>
<evidence type="ECO:0008006" key="4">
    <source>
        <dbReference type="Google" id="ProtNLM"/>
    </source>
</evidence>
<accession>A0A8J2NWC6</accession>
<proteinExistence type="predicted"/>
<dbReference type="Proteomes" id="UP000708208">
    <property type="component" value="Unassembled WGS sequence"/>
</dbReference>
<evidence type="ECO:0000313" key="3">
    <source>
        <dbReference type="Proteomes" id="UP000708208"/>
    </source>
</evidence>
<organism evidence="2 3">
    <name type="scientific">Allacma fusca</name>
    <dbReference type="NCBI Taxonomy" id="39272"/>
    <lineage>
        <taxon>Eukaryota</taxon>
        <taxon>Metazoa</taxon>
        <taxon>Ecdysozoa</taxon>
        <taxon>Arthropoda</taxon>
        <taxon>Hexapoda</taxon>
        <taxon>Collembola</taxon>
        <taxon>Symphypleona</taxon>
        <taxon>Sminthuridae</taxon>
        <taxon>Allacma</taxon>
    </lineage>
</organism>
<comment type="caution">
    <text evidence="2">The sequence shown here is derived from an EMBL/GenBank/DDBJ whole genome shotgun (WGS) entry which is preliminary data.</text>
</comment>